<evidence type="ECO:0000313" key="2">
    <source>
        <dbReference type="Proteomes" id="UP001189429"/>
    </source>
</evidence>
<dbReference type="EMBL" id="CAUYUJ010001792">
    <property type="protein sequence ID" value="CAK0797684.1"/>
    <property type="molecule type" value="Genomic_DNA"/>
</dbReference>
<gene>
    <name evidence="1" type="ORF">PCOR1329_LOCUS6695</name>
</gene>
<name>A0ABN9PWP3_9DINO</name>
<dbReference type="Proteomes" id="UP001189429">
    <property type="component" value="Unassembled WGS sequence"/>
</dbReference>
<proteinExistence type="predicted"/>
<comment type="caution">
    <text evidence="1">The sequence shown here is derived from an EMBL/GenBank/DDBJ whole genome shotgun (WGS) entry which is preliminary data.</text>
</comment>
<keyword evidence="2" id="KW-1185">Reference proteome</keyword>
<reference evidence="1" key="1">
    <citation type="submission" date="2023-10" db="EMBL/GenBank/DDBJ databases">
        <authorList>
            <person name="Chen Y."/>
            <person name="Shah S."/>
            <person name="Dougan E. K."/>
            <person name="Thang M."/>
            <person name="Chan C."/>
        </authorList>
    </citation>
    <scope>NUCLEOTIDE SEQUENCE [LARGE SCALE GENOMIC DNA]</scope>
</reference>
<feature type="non-terminal residue" evidence="1">
    <location>
        <position position="247"/>
    </location>
</feature>
<sequence length="247" mass="27233">GSALRKNNRTWEITTILERREQRAPKPVLRRSILPEWVLAAADIDQAIRIVNSTRFGNPDRFKDRVTVEILGAARRVRDPRAQATVRIGVPYRQSPRGLAAHLGTINLIAVGGALSHTKQGFRTYRQTGLSDKKLAIGLSAASAASAAPRPFPDWATLENEIATQIQKYCWGRSVRVGDWPRARLQASHFRAGPGAQAGHYLAAAADGKKTKHIPRFTNYKEQTEKCENSKLVCRMTFPAASAAASE</sequence>
<feature type="non-terminal residue" evidence="1">
    <location>
        <position position="1"/>
    </location>
</feature>
<evidence type="ECO:0000313" key="1">
    <source>
        <dbReference type="EMBL" id="CAK0797684.1"/>
    </source>
</evidence>
<accession>A0ABN9PWP3</accession>
<organism evidence="1 2">
    <name type="scientific">Prorocentrum cordatum</name>
    <dbReference type="NCBI Taxonomy" id="2364126"/>
    <lineage>
        <taxon>Eukaryota</taxon>
        <taxon>Sar</taxon>
        <taxon>Alveolata</taxon>
        <taxon>Dinophyceae</taxon>
        <taxon>Prorocentrales</taxon>
        <taxon>Prorocentraceae</taxon>
        <taxon>Prorocentrum</taxon>
    </lineage>
</organism>
<protein>
    <submittedName>
        <fullName evidence="1">Uncharacterized protein</fullName>
    </submittedName>
</protein>